<keyword evidence="6 12" id="KW-0472">Membrane</keyword>
<dbReference type="Pfam" id="PF13616">
    <property type="entry name" value="Rotamase_3"/>
    <property type="match status" value="1"/>
</dbReference>
<dbReference type="Gene3D" id="3.10.50.40">
    <property type="match status" value="1"/>
</dbReference>
<keyword evidence="7" id="KW-0143">Chaperone</keyword>
<dbReference type="Gene3D" id="1.10.4030.10">
    <property type="entry name" value="Porin chaperone SurA, peptide-binding domain"/>
    <property type="match status" value="1"/>
</dbReference>
<dbReference type="InterPro" id="IPR046357">
    <property type="entry name" value="PPIase_dom_sf"/>
</dbReference>
<evidence type="ECO:0000256" key="11">
    <source>
        <dbReference type="PROSITE-ProRule" id="PRU00278"/>
    </source>
</evidence>
<feature type="transmembrane region" description="Helical" evidence="12">
    <location>
        <begin position="12"/>
        <end position="32"/>
    </location>
</feature>
<dbReference type="InterPro" id="IPR000297">
    <property type="entry name" value="PPIase_PpiC"/>
</dbReference>
<organism evidence="14">
    <name type="scientific">Chlorobium phaeobacteroides (strain BS1)</name>
    <dbReference type="NCBI Taxonomy" id="331678"/>
    <lineage>
        <taxon>Bacteria</taxon>
        <taxon>Pseudomonadati</taxon>
        <taxon>Chlorobiota</taxon>
        <taxon>Chlorobiia</taxon>
        <taxon>Chlorobiales</taxon>
        <taxon>Chlorobiaceae</taxon>
        <taxon>Chlorobium/Pelodictyon group</taxon>
        <taxon>Chlorobium</taxon>
    </lineage>
</organism>
<dbReference type="SUPFAM" id="SSF109998">
    <property type="entry name" value="Triger factor/SurA peptide-binding domain-like"/>
    <property type="match status" value="1"/>
</dbReference>
<dbReference type="STRING" id="331678.Cphamn1_0362"/>
<evidence type="ECO:0000256" key="8">
    <source>
        <dbReference type="ARBA" id="ARBA00038408"/>
    </source>
</evidence>
<keyword evidence="5 12" id="KW-1133">Transmembrane helix</keyword>
<dbReference type="InterPro" id="IPR023058">
    <property type="entry name" value="PPIase_PpiC_CS"/>
</dbReference>
<sequence length="701" mass="77577">MGVITTLREKLHFVLYALLAAFLALIVFEWGMDFSGFSGGGTLAGKVNGTPVEYRQYEQVYDRLVDDFRSRSPQAELTDGLERELRQRAWDIVVNQIILDEQFEKYNIRVSDEEVLAAVESDNPPMVILQNFINPETGSIDREKLDSSRMDPENRDVWLSIEDIIRRELMVNKLQGTLQAMVKVSDSELDALVERELGTFSASFAVFPYSAVGGDSLYSVADPEIKQYYEENRDLFRQEPTRSLEYVIFSAIPTERDSLTIKTELASLAEDFTLAADDSAFVSLQSDRADTYDKVYSRADFSVQAGDDLFADSGLKAGALIGPIVDRSSYRMIKVQEVMKGDTVARASHILIPFSKGDVSGEKEARGLAEKIMQEIRSGKKFADLAMQYSQDPGSAANGGDLGWFSRTAMVPEFAQVVFRAATGTLAGPVETQYGLHIIKVTGKDNSAIACSEIVRNIRPSGATLENARRKAAEFQIEAEEKGFDRATEIFEKTKNTTGPFTKTGVIPDIGYNNSIVKFAFNASKGAFSDIVQVDAGFLVLRVAEINDSGFRSLDEGLQDMIRQELIVRKKGEALDGRLSLLLKQKNGDLEAVAAAFGGVQVIDADTVRFKEQAVPVYGNDIRLIEAIIGMEPGTVSKPVAVKGGRALIVLRGKAYPDTADLESEKARLLPMLEKVKQERFIQDYFTAERRAATIEDMRGL</sequence>
<evidence type="ECO:0000256" key="9">
    <source>
        <dbReference type="ARBA" id="ARBA00040743"/>
    </source>
</evidence>
<evidence type="ECO:0000256" key="1">
    <source>
        <dbReference type="ARBA" id="ARBA00004382"/>
    </source>
</evidence>
<keyword evidence="4 12" id="KW-0812">Transmembrane</keyword>
<evidence type="ECO:0000256" key="2">
    <source>
        <dbReference type="ARBA" id="ARBA00022475"/>
    </source>
</evidence>
<evidence type="ECO:0000256" key="3">
    <source>
        <dbReference type="ARBA" id="ARBA00022519"/>
    </source>
</evidence>
<dbReference type="Pfam" id="PF13623">
    <property type="entry name" value="SurA_N_2"/>
    <property type="match status" value="1"/>
</dbReference>
<evidence type="ECO:0000256" key="4">
    <source>
        <dbReference type="ARBA" id="ARBA00022692"/>
    </source>
</evidence>
<dbReference type="SUPFAM" id="SSF54534">
    <property type="entry name" value="FKBP-like"/>
    <property type="match status" value="1"/>
</dbReference>
<evidence type="ECO:0000256" key="12">
    <source>
        <dbReference type="SAM" id="Phobius"/>
    </source>
</evidence>
<feature type="domain" description="PpiC" evidence="13">
    <location>
        <begin position="342"/>
        <end position="443"/>
    </location>
</feature>
<comment type="similarity">
    <text evidence="8">Belongs to the PpiD chaperone family.</text>
</comment>
<evidence type="ECO:0000256" key="10">
    <source>
        <dbReference type="ARBA" id="ARBA00042775"/>
    </source>
</evidence>
<evidence type="ECO:0000259" key="13">
    <source>
        <dbReference type="PROSITE" id="PS50198"/>
    </source>
</evidence>
<dbReference type="GO" id="GO:0005886">
    <property type="term" value="C:plasma membrane"/>
    <property type="evidence" value="ECO:0007669"/>
    <property type="project" value="UniProtKB-SubCell"/>
</dbReference>
<dbReference type="KEGG" id="cpb:Cphamn1_0362"/>
<dbReference type="GO" id="GO:0003755">
    <property type="term" value="F:peptidyl-prolyl cis-trans isomerase activity"/>
    <property type="evidence" value="ECO:0007669"/>
    <property type="project" value="UniProtKB-KW"/>
</dbReference>
<comment type="subcellular location">
    <subcellularLocation>
        <location evidence="1">Cell inner membrane</location>
        <topology evidence="1">Single-pass type II membrane protein</topology>
        <orientation evidence="1">Periplasmic side</orientation>
    </subcellularLocation>
</comment>
<accession>B3ELK0</accession>
<evidence type="ECO:0000313" key="14">
    <source>
        <dbReference type="EMBL" id="ACE03329.1"/>
    </source>
</evidence>
<dbReference type="PROSITE" id="PS50198">
    <property type="entry name" value="PPIC_PPIASE_2"/>
    <property type="match status" value="1"/>
</dbReference>
<dbReference type="EMBL" id="CP001101">
    <property type="protein sequence ID" value="ACE03329.1"/>
    <property type="molecule type" value="Genomic_DNA"/>
</dbReference>
<dbReference type="eggNOG" id="COG0760">
    <property type="taxonomic scope" value="Bacteria"/>
</dbReference>
<keyword evidence="11 14" id="KW-0413">Isomerase</keyword>
<dbReference type="PANTHER" id="PTHR47529:SF1">
    <property type="entry name" value="PERIPLASMIC CHAPERONE PPID"/>
    <property type="match status" value="1"/>
</dbReference>
<dbReference type="HOGENOM" id="CLU_023843_0_0_10"/>
<dbReference type="PANTHER" id="PTHR47529">
    <property type="entry name" value="PEPTIDYL-PROLYL CIS-TRANS ISOMERASE D"/>
    <property type="match status" value="1"/>
</dbReference>
<gene>
    <name evidence="14" type="ordered locus">Cphamn1_0362</name>
</gene>
<proteinExistence type="inferred from homology"/>
<keyword evidence="2" id="KW-1003">Cell membrane</keyword>
<dbReference type="AlphaFoldDB" id="B3ELK0"/>
<evidence type="ECO:0000256" key="5">
    <source>
        <dbReference type="ARBA" id="ARBA00022989"/>
    </source>
</evidence>
<name>B3ELK0_CHLPB</name>
<dbReference type="InterPro" id="IPR052029">
    <property type="entry name" value="PpiD_chaperone"/>
</dbReference>
<keyword evidence="11" id="KW-0697">Rotamase</keyword>
<evidence type="ECO:0000256" key="6">
    <source>
        <dbReference type="ARBA" id="ARBA00023136"/>
    </source>
</evidence>
<keyword evidence="3" id="KW-0997">Cell inner membrane</keyword>
<dbReference type="InterPro" id="IPR027304">
    <property type="entry name" value="Trigger_fact/SurA_dom_sf"/>
</dbReference>
<dbReference type="PROSITE" id="PS01096">
    <property type="entry name" value="PPIC_PPIASE_1"/>
    <property type="match status" value="1"/>
</dbReference>
<reference evidence="14" key="1">
    <citation type="submission" date="2008-06" db="EMBL/GenBank/DDBJ databases">
        <title>Complete sequence of Chlorobium phaeobacteroides BS1.</title>
        <authorList>
            <consortium name="US DOE Joint Genome Institute"/>
            <person name="Lucas S."/>
            <person name="Copeland A."/>
            <person name="Lapidus A."/>
            <person name="Glavina del Rio T."/>
            <person name="Dalin E."/>
            <person name="Tice H."/>
            <person name="Bruce D."/>
            <person name="Goodwin L."/>
            <person name="Pitluck S."/>
            <person name="Schmutz J."/>
            <person name="Larimer F."/>
            <person name="Land M."/>
            <person name="Hauser L."/>
            <person name="Kyrpides N."/>
            <person name="Ovchinnikova G."/>
            <person name="Li T."/>
            <person name="Liu Z."/>
            <person name="Zhao F."/>
            <person name="Overmann J."/>
            <person name="Bryant D.A."/>
            <person name="Richardson P."/>
        </authorList>
    </citation>
    <scope>NUCLEOTIDE SEQUENCE [LARGE SCALE GENOMIC DNA]</scope>
    <source>
        <strain evidence="14">BS1</strain>
    </source>
</reference>
<evidence type="ECO:0000256" key="7">
    <source>
        <dbReference type="ARBA" id="ARBA00023186"/>
    </source>
</evidence>
<protein>
    <recommendedName>
        <fullName evidence="9">Periplasmic chaperone PpiD</fullName>
    </recommendedName>
    <alternativeName>
        <fullName evidence="10">Periplasmic folding chaperone</fullName>
    </alternativeName>
</protein>